<dbReference type="HAMAP" id="MF_00081">
    <property type="entry name" value="HrcA"/>
    <property type="match status" value="1"/>
</dbReference>
<keyword evidence="3 5" id="KW-0346">Stress response</keyword>
<dbReference type="InterPro" id="IPR023120">
    <property type="entry name" value="WHTH_transcript_rep_HrcA_IDD"/>
</dbReference>
<dbReference type="Pfam" id="PF01628">
    <property type="entry name" value="HrcA"/>
    <property type="match status" value="1"/>
</dbReference>
<accession>U2FLP0</accession>
<keyword evidence="8" id="KW-1185">Reference proteome</keyword>
<comment type="similarity">
    <text evidence="5">Belongs to the HrcA family.</text>
</comment>
<comment type="caution">
    <text evidence="7">The sequence shown here is derived from an EMBL/GenBank/DDBJ whole genome shotgun (WGS) entry which is preliminary data.</text>
</comment>
<dbReference type="eggNOG" id="COG1420">
    <property type="taxonomic scope" value="Bacteria"/>
</dbReference>
<dbReference type="AlphaFoldDB" id="U2FLP0"/>
<name>U2FLP0_9MOLU</name>
<dbReference type="RefSeq" id="WP_008826225.1">
    <property type="nucleotide sequence ID" value="NZ_AFNU02000001.1"/>
</dbReference>
<feature type="domain" description="Heat-inducible transcription repressor HrcA C-terminal" evidence="6">
    <location>
        <begin position="106"/>
        <end position="322"/>
    </location>
</feature>
<dbReference type="InterPro" id="IPR002571">
    <property type="entry name" value="HrcA"/>
</dbReference>
<dbReference type="Gene3D" id="3.30.450.40">
    <property type="match status" value="1"/>
</dbReference>
<dbReference type="PIRSF" id="PIRSF005485">
    <property type="entry name" value="HrcA"/>
    <property type="match status" value="1"/>
</dbReference>
<organism evidence="7 8">
    <name type="scientific">Haloplasma contractile SSD-17B</name>
    <dbReference type="NCBI Taxonomy" id="1033810"/>
    <lineage>
        <taxon>Bacteria</taxon>
        <taxon>Bacillati</taxon>
        <taxon>Mycoplasmatota</taxon>
        <taxon>Mollicutes</taxon>
        <taxon>Haloplasmatales</taxon>
        <taxon>Haloplasmataceae</taxon>
        <taxon>Haloplasma</taxon>
    </lineage>
</organism>
<dbReference type="InParanoid" id="U2FLP0"/>
<dbReference type="PANTHER" id="PTHR34824:SF1">
    <property type="entry name" value="HEAT-INDUCIBLE TRANSCRIPTION REPRESSOR HRCA"/>
    <property type="match status" value="1"/>
</dbReference>
<proteinExistence type="inferred from homology"/>
<dbReference type="SUPFAM" id="SSF46785">
    <property type="entry name" value="Winged helix' DNA-binding domain"/>
    <property type="match status" value="1"/>
</dbReference>
<gene>
    <name evidence="5 7" type="primary">hrcA</name>
    <name evidence="7" type="ORF">HLPCO_000336</name>
</gene>
<comment type="function">
    <text evidence="5">Negative regulator of class I heat shock genes (grpE-dnaK-dnaJ and groELS operons). Prevents heat-shock induction of these operons.</text>
</comment>
<keyword evidence="1 5" id="KW-0678">Repressor</keyword>
<dbReference type="InterPro" id="IPR036388">
    <property type="entry name" value="WH-like_DNA-bd_sf"/>
</dbReference>
<dbReference type="SUPFAM" id="SSF55781">
    <property type="entry name" value="GAF domain-like"/>
    <property type="match status" value="1"/>
</dbReference>
<dbReference type="Gene3D" id="3.30.390.60">
    <property type="entry name" value="Heat-inducible transcription repressor hrca homolog, domain 3"/>
    <property type="match status" value="1"/>
</dbReference>
<evidence type="ECO:0000256" key="3">
    <source>
        <dbReference type="ARBA" id="ARBA00023016"/>
    </source>
</evidence>
<dbReference type="EMBL" id="AFNU02000001">
    <property type="protein sequence ID" value="ERJ13670.1"/>
    <property type="molecule type" value="Genomic_DNA"/>
</dbReference>
<evidence type="ECO:0000256" key="1">
    <source>
        <dbReference type="ARBA" id="ARBA00022491"/>
    </source>
</evidence>
<dbReference type="STRING" id="1033810.HLPCO_000336"/>
<sequence length="337" mass="38655">MLTERQMRILLTIVEEFVRTAEPLGSRTLSKMDHLPYSSATIRNEMADLEELGFLEKPHTSSGRVPSEAGYRFYVEHIQSNASETDFGYEFQPLEQIFTKKDLEREEAIQEAVKLLSEITNYTSIILGPSAYKCRVKKFQFVPLDSTHAVLLLVTDKGHVESKNIVLPKGVNIKEVEKVVTLMNDTLVDCYVSDIPERLNFELKPYFKQFIDYQEGLIESFLKAFSTVQEHFYLSGQSNIFRQPEFHDIEKVKKLLTAFEDKQILKVLPTSTQGLTVSIGHENRLDAMQNCSIITVPYKISDNDYGQIAIVGPTRMEYSKVIPLLEYLAKNMSKLYK</sequence>
<dbReference type="InterPro" id="IPR036390">
    <property type="entry name" value="WH_DNA-bd_sf"/>
</dbReference>
<dbReference type="Gene3D" id="1.10.10.10">
    <property type="entry name" value="Winged helix-like DNA-binding domain superfamily/Winged helix DNA-binding domain"/>
    <property type="match status" value="1"/>
</dbReference>
<keyword evidence="2 5" id="KW-0805">Transcription regulation</keyword>
<evidence type="ECO:0000256" key="5">
    <source>
        <dbReference type="HAMAP-Rule" id="MF_00081"/>
    </source>
</evidence>
<dbReference type="Proteomes" id="UP000005707">
    <property type="component" value="Unassembled WGS sequence"/>
</dbReference>
<dbReference type="PANTHER" id="PTHR34824">
    <property type="entry name" value="HEAT-INDUCIBLE TRANSCRIPTION REPRESSOR HRCA"/>
    <property type="match status" value="1"/>
</dbReference>
<dbReference type="InterPro" id="IPR029016">
    <property type="entry name" value="GAF-like_dom_sf"/>
</dbReference>
<dbReference type="GO" id="GO:0003677">
    <property type="term" value="F:DNA binding"/>
    <property type="evidence" value="ECO:0007669"/>
    <property type="project" value="InterPro"/>
</dbReference>
<dbReference type="OrthoDB" id="9783139at2"/>
<evidence type="ECO:0000256" key="2">
    <source>
        <dbReference type="ARBA" id="ARBA00023015"/>
    </source>
</evidence>
<evidence type="ECO:0000256" key="4">
    <source>
        <dbReference type="ARBA" id="ARBA00023163"/>
    </source>
</evidence>
<dbReference type="FunCoup" id="U2FLP0">
    <property type="interactions" value="183"/>
</dbReference>
<dbReference type="NCBIfam" id="TIGR00331">
    <property type="entry name" value="hrcA"/>
    <property type="match status" value="1"/>
</dbReference>
<evidence type="ECO:0000313" key="7">
    <source>
        <dbReference type="EMBL" id="ERJ13670.1"/>
    </source>
</evidence>
<evidence type="ECO:0000313" key="8">
    <source>
        <dbReference type="Proteomes" id="UP000005707"/>
    </source>
</evidence>
<reference evidence="7 8" key="2">
    <citation type="journal article" date="2013" name="PLoS ONE">
        <title>INDIGO - INtegrated Data Warehouse of MIcrobial GenOmes with Examples from the Red Sea Extremophiles.</title>
        <authorList>
            <person name="Alam I."/>
            <person name="Antunes A."/>
            <person name="Kamau A.A."/>
            <person name="Ba Alawi W."/>
            <person name="Kalkatawi M."/>
            <person name="Stingl U."/>
            <person name="Bajic V.B."/>
        </authorList>
    </citation>
    <scope>NUCLEOTIDE SEQUENCE [LARGE SCALE GENOMIC DNA]</scope>
    <source>
        <strain evidence="7 8">SSD-17B</strain>
    </source>
</reference>
<protein>
    <recommendedName>
        <fullName evidence="5">Heat-inducible transcription repressor HrcA</fullName>
    </recommendedName>
</protein>
<reference evidence="7 8" key="1">
    <citation type="journal article" date="2011" name="J. Bacteriol.">
        <title>Genome sequence of Haloplasma contractile, an unusual contractile bacterium from a deep-sea anoxic brine lake.</title>
        <authorList>
            <person name="Antunes A."/>
            <person name="Alam I."/>
            <person name="El Dorry H."/>
            <person name="Siam R."/>
            <person name="Robertson A."/>
            <person name="Bajic V.B."/>
            <person name="Stingl U."/>
        </authorList>
    </citation>
    <scope>NUCLEOTIDE SEQUENCE [LARGE SCALE GENOMIC DNA]</scope>
    <source>
        <strain evidence="7 8">SSD-17B</strain>
    </source>
</reference>
<dbReference type="GO" id="GO:0045892">
    <property type="term" value="P:negative regulation of DNA-templated transcription"/>
    <property type="evidence" value="ECO:0007669"/>
    <property type="project" value="UniProtKB-UniRule"/>
</dbReference>
<keyword evidence="4 5" id="KW-0804">Transcription</keyword>
<evidence type="ECO:0000259" key="6">
    <source>
        <dbReference type="Pfam" id="PF01628"/>
    </source>
</evidence>
<dbReference type="InterPro" id="IPR021153">
    <property type="entry name" value="HrcA_C"/>
</dbReference>